<dbReference type="GO" id="GO:0005829">
    <property type="term" value="C:cytosol"/>
    <property type="evidence" value="ECO:0007669"/>
    <property type="project" value="TreeGrafter"/>
</dbReference>
<dbReference type="PANTHER" id="PTHR43409:SF7">
    <property type="entry name" value="BLL1977 PROTEIN"/>
    <property type="match status" value="1"/>
</dbReference>
<evidence type="ECO:0000259" key="7">
    <source>
        <dbReference type="PROSITE" id="PS51918"/>
    </source>
</evidence>
<dbReference type="InterPro" id="IPR006638">
    <property type="entry name" value="Elp3/MiaA/NifB-like_rSAM"/>
</dbReference>
<dbReference type="SFLD" id="SFLDF00324">
    <property type="entry name" value="bacteriocin_maturation"/>
    <property type="match status" value="1"/>
</dbReference>
<evidence type="ECO:0000256" key="3">
    <source>
        <dbReference type="ARBA" id="ARBA00022723"/>
    </source>
</evidence>
<dbReference type="SFLD" id="SFLDS00029">
    <property type="entry name" value="Radical_SAM"/>
    <property type="match status" value="1"/>
</dbReference>
<keyword evidence="5" id="KW-0411">Iron-sulfur</keyword>
<keyword evidence="2" id="KW-0949">S-adenosyl-L-methionine</keyword>
<dbReference type="InterPro" id="IPR007197">
    <property type="entry name" value="rSAM"/>
</dbReference>
<dbReference type="InterPro" id="IPR023404">
    <property type="entry name" value="rSAM_horseshoe"/>
</dbReference>
<comment type="cofactor">
    <cofactor evidence="1">
        <name>[4Fe-4S] cluster</name>
        <dbReference type="ChEBI" id="CHEBI:49883"/>
    </cofactor>
</comment>
<dbReference type="Proteomes" id="UP000516148">
    <property type="component" value="Chromosome"/>
</dbReference>
<dbReference type="InterPro" id="IPR058240">
    <property type="entry name" value="rSAM_sf"/>
</dbReference>
<dbReference type="GO" id="GO:0031419">
    <property type="term" value="F:cobalamin binding"/>
    <property type="evidence" value="ECO:0007669"/>
    <property type="project" value="InterPro"/>
</dbReference>
<sequence>MVQQAGEFGVDICLVLPAFSSAHFPHLGTAVLKSACQARGLSTRILYGNLLLAAACGLERYDAVCDASMRAMLGERLYRAHAYPPETVARLPALDPLSAELQTVHDEICDSVAPALDTLVDQILALRPRILGVSSTFEQNLACGAVARRIKQIAPDTCIVMGGANVAWPICNGLAQAFPWVDHFFAGESDADFPEFCERLVRDGIRPADRVVRSEPIRDMRTAFAPDFTDFFAALRPLQAAGALPGWLPRFLTMETSRGCWWGAKNHCTFCGLNGEGMAFRDKPAALVLEEMAALGEWQVDHIHLTDNIMPHHYLTDLMPALAETEPRRKLFYEVKANLSEAQVDALARGGVVAIQPGIESLSSDLLRLMRKGVSAHQNIALLRSCAGVGIEVQWGIIYGFPGETVANYEEMIAVMPRLAHLEPPNAAHQILIDRYSPYYKDSIGLGIGAVSPFSGYRALYPAEVAAADVAYHFDGSYSTELLDRPELVERMQAAVATWKRAWFAARRPMLQLVTVGASSVVLDSRPIARQPITPLSASHRDALTEFERPRARIGLDPALAACADWLVERDFLIEHEGKLMSIVVRPRPDVLANAAPLMGVETRALESAS</sequence>
<keyword evidence="4" id="KW-0408">Iron</keyword>
<dbReference type="GO" id="GO:0003824">
    <property type="term" value="F:catalytic activity"/>
    <property type="evidence" value="ECO:0007669"/>
    <property type="project" value="InterPro"/>
</dbReference>
<feature type="domain" description="B12-binding" evidence="6">
    <location>
        <begin position="68"/>
        <end position="207"/>
    </location>
</feature>
<name>A0A7H0LK09_9SPHN</name>
<dbReference type="Gene3D" id="3.80.30.20">
    <property type="entry name" value="tm_1862 like domain"/>
    <property type="match status" value="1"/>
</dbReference>
<dbReference type="InterPro" id="IPR023984">
    <property type="entry name" value="rSAM_ocin_1"/>
</dbReference>
<evidence type="ECO:0000313" key="9">
    <source>
        <dbReference type="Proteomes" id="UP000516148"/>
    </source>
</evidence>
<dbReference type="PROSITE" id="PS51332">
    <property type="entry name" value="B12_BINDING"/>
    <property type="match status" value="1"/>
</dbReference>
<dbReference type="RefSeq" id="WP_187762319.1">
    <property type="nucleotide sequence ID" value="NZ_CP061038.1"/>
</dbReference>
<dbReference type="GO" id="GO:0051536">
    <property type="term" value="F:iron-sulfur cluster binding"/>
    <property type="evidence" value="ECO:0007669"/>
    <property type="project" value="UniProtKB-KW"/>
</dbReference>
<dbReference type="GO" id="GO:0046872">
    <property type="term" value="F:metal ion binding"/>
    <property type="evidence" value="ECO:0007669"/>
    <property type="project" value="UniProtKB-KW"/>
</dbReference>
<dbReference type="EMBL" id="CP061038">
    <property type="protein sequence ID" value="QNQ10012.1"/>
    <property type="molecule type" value="Genomic_DNA"/>
</dbReference>
<protein>
    <submittedName>
        <fullName evidence="8">RiPP maturation radical SAM protein 1</fullName>
    </submittedName>
</protein>
<evidence type="ECO:0000256" key="4">
    <source>
        <dbReference type="ARBA" id="ARBA00023004"/>
    </source>
</evidence>
<proteinExistence type="predicted"/>
<feature type="domain" description="Radical SAM core" evidence="7">
    <location>
        <begin position="246"/>
        <end position="458"/>
    </location>
</feature>
<dbReference type="InterPro" id="IPR006158">
    <property type="entry name" value="Cobalamin-bd"/>
</dbReference>
<dbReference type="InterPro" id="IPR051198">
    <property type="entry name" value="BchE-like"/>
</dbReference>
<dbReference type="KEGG" id="spap:H3Z74_01820"/>
<dbReference type="PROSITE" id="PS51918">
    <property type="entry name" value="RADICAL_SAM"/>
    <property type="match status" value="1"/>
</dbReference>
<dbReference type="SFLD" id="SFLDG01082">
    <property type="entry name" value="B12-binding_domain_containing"/>
    <property type="match status" value="1"/>
</dbReference>
<gene>
    <name evidence="8" type="ORF">H3Z74_01820</name>
</gene>
<accession>A0A7H0LK09</accession>
<reference evidence="8 9" key="1">
    <citation type="submission" date="2020-09" db="EMBL/GenBank/DDBJ databases">
        <title>Sphingomonas sp., a new species isolated from pork steak.</title>
        <authorList>
            <person name="Heidler von Heilborn D."/>
        </authorList>
    </citation>
    <scope>NUCLEOTIDE SEQUENCE [LARGE SCALE GENOMIC DNA]</scope>
    <source>
        <strain evidence="9">S8-3T</strain>
    </source>
</reference>
<evidence type="ECO:0000259" key="6">
    <source>
        <dbReference type="PROSITE" id="PS51332"/>
    </source>
</evidence>
<organism evidence="8 9">
    <name type="scientific">Sphingomonas alpina</name>
    <dbReference type="NCBI Taxonomy" id="653931"/>
    <lineage>
        <taxon>Bacteria</taxon>
        <taxon>Pseudomonadati</taxon>
        <taxon>Pseudomonadota</taxon>
        <taxon>Alphaproteobacteria</taxon>
        <taxon>Sphingomonadales</taxon>
        <taxon>Sphingomonadaceae</taxon>
        <taxon>Sphingomonas</taxon>
    </lineage>
</organism>
<dbReference type="NCBIfam" id="TIGR03975">
    <property type="entry name" value="rSAM_ocin_1"/>
    <property type="match status" value="1"/>
</dbReference>
<evidence type="ECO:0000256" key="2">
    <source>
        <dbReference type="ARBA" id="ARBA00022691"/>
    </source>
</evidence>
<evidence type="ECO:0000256" key="1">
    <source>
        <dbReference type="ARBA" id="ARBA00001966"/>
    </source>
</evidence>
<evidence type="ECO:0000256" key="5">
    <source>
        <dbReference type="ARBA" id="ARBA00023014"/>
    </source>
</evidence>
<keyword evidence="3" id="KW-0479">Metal-binding</keyword>
<evidence type="ECO:0000313" key="8">
    <source>
        <dbReference type="EMBL" id="QNQ10012.1"/>
    </source>
</evidence>
<keyword evidence="9" id="KW-1185">Reference proteome</keyword>
<dbReference type="PANTHER" id="PTHR43409">
    <property type="entry name" value="ANAEROBIC MAGNESIUM-PROTOPORPHYRIN IX MONOMETHYL ESTER CYCLASE-RELATED"/>
    <property type="match status" value="1"/>
</dbReference>
<dbReference type="SMART" id="SM00729">
    <property type="entry name" value="Elp3"/>
    <property type="match status" value="1"/>
</dbReference>
<dbReference type="AlphaFoldDB" id="A0A7H0LK09"/>
<dbReference type="SUPFAM" id="SSF102114">
    <property type="entry name" value="Radical SAM enzymes"/>
    <property type="match status" value="1"/>
</dbReference>
<dbReference type="Pfam" id="PF04055">
    <property type="entry name" value="Radical_SAM"/>
    <property type="match status" value="1"/>
</dbReference>